<dbReference type="AlphaFoldDB" id="A0A4S2M1T5"/>
<protein>
    <submittedName>
        <fullName evidence="1">Uncharacterized protein</fullName>
    </submittedName>
</protein>
<accession>A0A4S2M1T5</accession>
<dbReference type="EMBL" id="SJOL01005655">
    <property type="protein sequence ID" value="TGZ69996.1"/>
    <property type="molecule type" value="Genomic_DNA"/>
</dbReference>
<dbReference type="OrthoDB" id="6220420at2759"/>
<comment type="caution">
    <text evidence="1">The sequence shown here is derived from an EMBL/GenBank/DDBJ whole genome shotgun (WGS) entry which is preliminary data.</text>
</comment>
<evidence type="ECO:0000313" key="1">
    <source>
        <dbReference type="EMBL" id="TGZ69996.1"/>
    </source>
</evidence>
<reference evidence="1 2" key="1">
    <citation type="journal article" date="2019" name="BMC Genomics">
        <title>New insights from Opisthorchis felineus genome: update on genomics of the epidemiologically important liver flukes.</title>
        <authorList>
            <person name="Ershov N.I."/>
            <person name="Mordvinov V.A."/>
            <person name="Prokhortchouk E.B."/>
            <person name="Pakharukova M.Y."/>
            <person name="Gunbin K.V."/>
            <person name="Ustyantsev K."/>
            <person name="Genaev M.A."/>
            <person name="Blinov A.G."/>
            <person name="Mazur A."/>
            <person name="Boulygina E."/>
            <person name="Tsygankova S."/>
            <person name="Khrameeva E."/>
            <person name="Chekanov N."/>
            <person name="Fan G."/>
            <person name="Xiao A."/>
            <person name="Zhang H."/>
            <person name="Xu X."/>
            <person name="Yang H."/>
            <person name="Solovyev V."/>
            <person name="Lee S.M."/>
            <person name="Liu X."/>
            <person name="Afonnikov D.A."/>
            <person name="Skryabin K.G."/>
        </authorList>
    </citation>
    <scope>NUCLEOTIDE SEQUENCE [LARGE SCALE GENOMIC DNA]</scope>
    <source>
        <strain evidence="1">AK-0245</strain>
        <tissue evidence="1">Whole organism</tissue>
    </source>
</reference>
<dbReference type="Proteomes" id="UP000308267">
    <property type="component" value="Unassembled WGS sequence"/>
</dbReference>
<keyword evidence="2" id="KW-1185">Reference proteome</keyword>
<proteinExistence type="predicted"/>
<evidence type="ECO:0000313" key="2">
    <source>
        <dbReference type="Proteomes" id="UP000308267"/>
    </source>
</evidence>
<organism evidence="1 2">
    <name type="scientific">Opisthorchis felineus</name>
    <dbReference type="NCBI Taxonomy" id="147828"/>
    <lineage>
        <taxon>Eukaryota</taxon>
        <taxon>Metazoa</taxon>
        <taxon>Spiralia</taxon>
        <taxon>Lophotrochozoa</taxon>
        <taxon>Platyhelminthes</taxon>
        <taxon>Trematoda</taxon>
        <taxon>Digenea</taxon>
        <taxon>Opisthorchiida</taxon>
        <taxon>Opisthorchiata</taxon>
        <taxon>Opisthorchiidae</taxon>
        <taxon>Opisthorchis</taxon>
    </lineage>
</organism>
<sequence length="131" mass="15089">MQALSNVTLCSGRTMFLVGLIFTFACVRAQHRAYESILSPLAVNRLCGMDEEPCLTDLNCCPEYECYNRRECRLRDVGLISDEQIGKRCITNYQCTLGLCCRAGRCVKECGRIEEIPDRHWNRWQRGYGPR</sequence>
<gene>
    <name evidence="1" type="ORF">CRM22_003426</name>
</gene>
<name>A0A4S2M1T5_OPIFE</name>